<evidence type="ECO:0000256" key="1">
    <source>
        <dbReference type="SAM" id="MobiDB-lite"/>
    </source>
</evidence>
<dbReference type="AlphaFoldDB" id="A0A9D4G860"/>
<feature type="region of interest" description="Disordered" evidence="1">
    <location>
        <begin position="72"/>
        <end position="96"/>
    </location>
</feature>
<sequence>MTKPFCAIYHSLLGSLETRVTGFHWKYKLVHVSGLVGQPESVKLLIVAYTTLTDCLPCKRGHCRLVAIGVRNPRRPKSQKTPEFTQDTRRDTVHPR</sequence>
<feature type="compositionally biased region" description="Basic and acidic residues" evidence="1">
    <location>
        <begin position="86"/>
        <end position="96"/>
    </location>
</feature>
<dbReference type="EMBL" id="JAIWYP010000006">
    <property type="protein sequence ID" value="KAH3809237.1"/>
    <property type="molecule type" value="Genomic_DNA"/>
</dbReference>
<protein>
    <submittedName>
        <fullName evidence="2">Uncharacterized protein</fullName>
    </submittedName>
</protein>
<keyword evidence="3" id="KW-1185">Reference proteome</keyword>
<evidence type="ECO:0000313" key="3">
    <source>
        <dbReference type="Proteomes" id="UP000828390"/>
    </source>
</evidence>
<reference evidence="2" key="2">
    <citation type="submission" date="2020-11" db="EMBL/GenBank/DDBJ databases">
        <authorList>
            <person name="McCartney M.A."/>
            <person name="Auch B."/>
            <person name="Kono T."/>
            <person name="Mallez S."/>
            <person name="Becker A."/>
            <person name="Gohl D.M."/>
            <person name="Silverstein K.A.T."/>
            <person name="Koren S."/>
            <person name="Bechman K.B."/>
            <person name="Herman A."/>
            <person name="Abrahante J.E."/>
            <person name="Garbe J."/>
        </authorList>
    </citation>
    <scope>NUCLEOTIDE SEQUENCE</scope>
    <source>
        <strain evidence="2">Duluth1</strain>
        <tissue evidence="2">Whole animal</tissue>
    </source>
</reference>
<comment type="caution">
    <text evidence="2">The sequence shown here is derived from an EMBL/GenBank/DDBJ whole genome shotgun (WGS) entry which is preliminary data.</text>
</comment>
<accession>A0A9D4G860</accession>
<proteinExistence type="predicted"/>
<evidence type="ECO:0000313" key="2">
    <source>
        <dbReference type="EMBL" id="KAH3809237.1"/>
    </source>
</evidence>
<gene>
    <name evidence="2" type="ORF">DPMN_137598</name>
</gene>
<reference evidence="2" key="1">
    <citation type="journal article" date="2019" name="bioRxiv">
        <title>The Genome of the Zebra Mussel, Dreissena polymorpha: A Resource for Invasive Species Research.</title>
        <authorList>
            <person name="McCartney M.A."/>
            <person name="Auch B."/>
            <person name="Kono T."/>
            <person name="Mallez S."/>
            <person name="Zhang Y."/>
            <person name="Obille A."/>
            <person name="Becker A."/>
            <person name="Abrahante J.E."/>
            <person name="Garbe J."/>
            <person name="Badalamenti J.P."/>
            <person name="Herman A."/>
            <person name="Mangelson H."/>
            <person name="Liachko I."/>
            <person name="Sullivan S."/>
            <person name="Sone E.D."/>
            <person name="Koren S."/>
            <person name="Silverstein K.A.T."/>
            <person name="Beckman K.B."/>
            <person name="Gohl D.M."/>
        </authorList>
    </citation>
    <scope>NUCLEOTIDE SEQUENCE</scope>
    <source>
        <strain evidence="2">Duluth1</strain>
        <tissue evidence="2">Whole animal</tissue>
    </source>
</reference>
<organism evidence="2 3">
    <name type="scientific">Dreissena polymorpha</name>
    <name type="common">Zebra mussel</name>
    <name type="synonym">Mytilus polymorpha</name>
    <dbReference type="NCBI Taxonomy" id="45954"/>
    <lineage>
        <taxon>Eukaryota</taxon>
        <taxon>Metazoa</taxon>
        <taxon>Spiralia</taxon>
        <taxon>Lophotrochozoa</taxon>
        <taxon>Mollusca</taxon>
        <taxon>Bivalvia</taxon>
        <taxon>Autobranchia</taxon>
        <taxon>Heteroconchia</taxon>
        <taxon>Euheterodonta</taxon>
        <taxon>Imparidentia</taxon>
        <taxon>Neoheterodontei</taxon>
        <taxon>Myida</taxon>
        <taxon>Dreissenoidea</taxon>
        <taxon>Dreissenidae</taxon>
        <taxon>Dreissena</taxon>
    </lineage>
</organism>
<dbReference type="Proteomes" id="UP000828390">
    <property type="component" value="Unassembled WGS sequence"/>
</dbReference>
<name>A0A9D4G860_DREPO</name>